<protein>
    <submittedName>
        <fullName evidence="2">Uncharacterized protein</fullName>
    </submittedName>
</protein>
<organism evidence="2 3">
    <name type="scientific">Fusarium oxysporum</name>
    <name type="common">Fusarium vascular wilt</name>
    <dbReference type="NCBI Taxonomy" id="5507"/>
    <lineage>
        <taxon>Eukaryota</taxon>
        <taxon>Fungi</taxon>
        <taxon>Dikarya</taxon>
        <taxon>Ascomycota</taxon>
        <taxon>Pezizomycotina</taxon>
        <taxon>Sordariomycetes</taxon>
        <taxon>Hypocreomycetidae</taxon>
        <taxon>Hypocreales</taxon>
        <taxon>Nectriaceae</taxon>
        <taxon>Fusarium</taxon>
        <taxon>Fusarium oxysporum species complex</taxon>
    </lineage>
</organism>
<reference evidence="3" key="1">
    <citation type="submission" date="2016-09" db="EMBL/GenBank/DDBJ databases">
        <authorList>
            <person name="Guldener U."/>
        </authorList>
    </citation>
    <scope>NUCLEOTIDE SEQUENCE [LARGE SCALE GENOMIC DNA]</scope>
    <source>
        <strain evidence="3">V64-1</strain>
    </source>
</reference>
<evidence type="ECO:0000313" key="2">
    <source>
        <dbReference type="EMBL" id="SCO83419.1"/>
    </source>
</evidence>
<gene>
    <name evidence="2" type="ORF">FRV6_07632</name>
</gene>
<feature type="region of interest" description="Disordered" evidence="1">
    <location>
        <begin position="86"/>
        <end position="105"/>
    </location>
</feature>
<proteinExistence type="predicted"/>
<evidence type="ECO:0000256" key="1">
    <source>
        <dbReference type="SAM" id="MobiDB-lite"/>
    </source>
</evidence>
<sequence length="105" mass="11642">MQQSCVDSYFSETLRGSGSSINLLVTSYSSQLGPLAWTLNFWQDAICEYLEEAPQLPLPTLTDRTEKAGRQRHELRTEARLEELGNVAATSQRASVEVPQNLGSP</sequence>
<accession>A0A2H3T772</accession>
<evidence type="ECO:0000313" key="3">
    <source>
        <dbReference type="Proteomes" id="UP000219369"/>
    </source>
</evidence>
<dbReference type="EMBL" id="FMJY01000004">
    <property type="protein sequence ID" value="SCO83419.1"/>
    <property type="molecule type" value="Genomic_DNA"/>
</dbReference>
<dbReference type="Proteomes" id="UP000219369">
    <property type="component" value="Unassembled WGS sequence"/>
</dbReference>
<name>A0A2H3T772_FUSOX</name>
<dbReference type="AlphaFoldDB" id="A0A2H3T772"/>